<name>A0A4Y7IWK6_PAPSO</name>
<proteinExistence type="predicted"/>
<keyword evidence="1" id="KW-0812">Transmembrane</keyword>
<keyword evidence="1" id="KW-0472">Membrane</keyword>
<evidence type="ECO:0000313" key="3">
    <source>
        <dbReference type="Proteomes" id="UP000316621"/>
    </source>
</evidence>
<dbReference type="AlphaFoldDB" id="A0A4Y7IWK6"/>
<feature type="transmembrane region" description="Helical" evidence="1">
    <location>
        <begin position="41"/>
        <end position="62"/>
    </location>
</feature>
<evidence type="ECO:0000256" key="1">
    <source>
        <dbReference type="SAM" id="Phobius"/>
    </source>
</evidence>
<protein>
    <submittedName>
        <fullName evidence="2">Uncharacterized protein</fullName>
    </submittedName>
</protein>
<organism evidence="2 3">
    <name type="scientific">Papaver somniferum</name>
    <name type="common">Opium poppy</name>
    <dbReference type="NCBI Taxonomy" id="3469"/>
    <lineage>
        <taxon>Eukaryota</taxon>
        <taxon>Viridiplantae</taxon>
        <taxon>Streptophyta</taxon>
        <taxon>Embryophyta</taxon>
        <taxon>Tracheophyta</taxon>
        <taxon>Spermatophyta</taxon>
        <taxon>Magnoliopsida</taxon>
        <taxon>Ranunculales</taxon>
        <taxon>Papaveraceae</taxon>
        <taxon>Papaveroideae</taxon>
        <taxon>Papaver</taxon>
    </lineage>
</organism>
<dbReference type="EMBL" id="CM010716">
    <property type="protein sequence ID" value="RZC52536.1"/>
    <property type="molecule type" value="Genomic_DNA"/>
</dbReference>
<reference evidence="2 3" key="1">
    <citation type="journal article" date="2018" name="Science">
        <title>The opium poppy genome and morphinan production.</title>
        <authorList>
            <person name="Guo L."/>
            <person name="Winzer T."/>
            <person name="Yang X."/>
            <person name="Li Y."/>
            <person name="Ning Z."/>
            <person name="He Z."/>
            <person name="Teodor R."/>
            <person name="Lu Y."/>
            <person name="Bowser T.A."/>
            <person name="Graham I.A."/>
            <person name="Ye K."/>
        </authorList>
    </citation>
    <scope>NUCLEOTIDE SEQUENCE [LARGE SCALE GENOMIC DNA]</scope>
    <source>
        <strain evidence="3">cv. HN1</strain>
        <tissue evidence="2">Leaves</tissue>
    </source>
</reference>
<keyword evidence="3" id="KW-1185">Reference proteome</keyword>
<evidence type="ECO:0000313" key="2">
    <source>
        <dbReference type="EMBL" id="RZC52536.1"/>
    </source>
</evidence>
<sequence length="64" mass="7625">MEIFRYLINIISKKKVNFYGVCGFFYLYINCKAFVQKPEPTVFHVASLFNQFVGFFSIFLQLRV</sequence>
<dbReference type="Proteomes" id="UP000316621">
    <property type="component" value="Chromosome 2"/>
</dbReference>
<keyword evidence="1" id="KW-1133">Transmembrane helix</keyword>
<dbReference type="Gramene" id="RZC52536">
    <property type="protein sequence ID" value="RZC52536"/>
    <property type="gene ID" value="C5167_020962"/>
</dbReference>
<feature type="transmembrane region" description="Helical" evidence="1">
    <location>
        <begin position="16"/>
        <end position="35"/>
    </location>
</feature>
<gene>
    <name evidence="2" type="ORF">C5167_020962</name>
</gene>
<accession>A0A4Y7IWK6</accession>